<feature type="coiled-coil region" evidence="1">
    <location>
        <begin position="828"/>
        <end position="862"/>
    </location>
</feature>
<dbReference type="EMBL" id="BAABJO010000028">
    <property type="protein sequence ID" value="GAA5133882.1"/>
    <property type="molecule type" value="Genomic_DNA"/>
</dbReference>
<evidence type="ECO:0008006" key="5">
    <source>
        <dbReference type="Google" id="ProtNLM"/>
    </source>
</evidence>
<reference evidence="4" key="1">
    <citation type="journal article" date="2019" name="Int. J. Syst. Evol. Microbiol.">
        <title>The Global Catalogue of Microorganisms (GCM) 10K type strain sequencing project: providing services to taxonomists for standard genome sequencing and annotation.</title>
        <authorList>
            <consortium name="The Broad Institute Genomics Platform"/>
            <consortium name="The Broad Institute Genome Sequencing Center for Infectious Disease"/>
            <person name="Wu L."/>
            <person name="Ma J."/>
        </authorList>
    </citation>
    <scope>NUCLEOTIDE SEQUENCE [LARGE SCALE GENOMIC DNA]</scope>
    <source>
        <strain evidence="4">JCM 18302</strain>
    </source>
</reference>
<protein>
    <recommendedName>
        <fullName evidence="5">TIGR02680 family protein</fullName>
    </recommendedName>
</protein>
<dbReference type="Proteomes" id="UP001500804">
    <property type="component" value="Unassembled WGS sequence"/>
</dbReference>
<evidence type="ECO:0000313" key="3">
    <source>
        <dbReference type="EMBL" id="GAA5133882.1"/>
    </source>
</evidence>
<proteinExistence type="predicted"/>
<organism evidence="3 4">
    <name type="scientific">Pseudonocardia adelaidensis</name>
    <dbReference type="NCBI Taxonomy" id="648754"/>
    <lineage>
        <taxon>Bacteria</taxon>
        <taxon>Bacillati</taxon>
        <taxon>Actinomycetota</taxon>
        <taxon>Actinomycetes</taxon>
        <taxon>Pseudonocardiales</taxon>
        <taxon>Pseudonocardiaceae</taxon>
        <taxon>Pseudonocardia</taxon>
    </lineage>
</organism>
<dbReference type="PANTHER" id="PTHR45615:SF40">
    <property type="entry name" value="MYOSIN HEAVY CHAIN, NON-MUSCLE"/>
    <property type="match status" value="1"/>
</dbReference>
<feature type="region of interest" description="Disordered" evidence="2">
    <location>
        <begin position="326"/>
        <end position="376"/>
    </location>
</feature>
<dbReference type="Gene3D" id="3.40.50.300">
    <property type="entry name" value="P-loop containing nucleotide triphosphate hydrolases"/>
    <property type="match status" value="1"/>
</dbReference>
<evidence type="ECO:0000256" key="2">
    <source>
        <dbReference type="SAM" id="MobiDB-lite"/>
    </source>
</evidence>
<feature type="compositionally biased region" description="Basic and acidic residues" evidence="2">
    <location>
        <begin position="346"/>
        <end position="362"/>
    </location>
</feature>
<dbReference type="Pfam" id="PF13558">
    <property type="entry name" value="SbcC_Walker_B"/>
    <property type="match status" value="1"/>
</dbReference>
<dbReference type="InterPro" id="IPR013496">
    <property type="entry name" value="CHP02680"/>
</dbReference>
<feature type="coiled-coil region" evidence="1">
    <location>
        <begin position="931"/>
        <end position="958"/>
    </location>
</feature>
<evidence type="ECO:0000256" key="1">
    <source>
        <dbReference type="SAM" id="Coils"/>
    </source>
</evidence>
<accession>A0ABP9NX71</accession>
<evidence type="ECO:0000313" key="4">
    <source>
        <dbReference type="Proteomes" id="UP001500804"/>
    </source>
</evidence>
<sequence>MITLPEPQRERWQPLRAGLVDLFYYDVEEFWFHDGRLLLRGNNGTGKSKVLALLLPFLLDGDLSPHRVEPDADPKKRMEWNLLLGGEHPHPERLGYTWLEFGRRTGDGAAEFRTIGCGLKAVAGRGIARHWFFVTDQRVGAELRLVDATRTALTRERLGDALAGHGQVYDRRQDYRRAIDEAMFGLGEQRYGALVDLLVQLRQPQLSKRPSEQKLSDALTEALPPLDQAVVADVAEAFRSLEEDRDELASMVEAHGSAQAFLGHYRRYASVAARRRAERPRQAEHRYRTARDTLTAAEEAYRQADDAATAAQDRLDDLAEEAERLQARDRSLRTSPEMKSAQDLARLADEARRRSADADAAARQEQSAAATVVSRQERRDAAVARAHAAADALGTVREGAIAAAGDARLAAEHAARIDHRLTEQPRHPSGSETDTGPHPAANAGDPGSAGVTGGGNHPRNADPEVDDRLRILRRTAGELIDRQERSIRHVEGLVAAESKATQALVTARTEVERLASALSALAERRAASDAAVGERGAELVAAVRAHLDAATELVVPDADAVVTALELWVTTLDGPNPGRLAIDTAGRTAVAALARIGAELDRRTADAAGRAAELATEIARLEAGEHGAPPAPHTRDPQARAAQAGAPLWQLVDFVDGVPDAERAGLEAALEASGILDAWLHPDGALHEVSGDVILDPSDEARPDAALTAVLRPAINPDDAHAATVSEAAVAGVLATIGLGEGADGTWVDAAGRFRIGVLTGAWNKPAAEYIGRGAREAARRARLAMLQREAGQVAGEQAGIAEEQRLLGERRGTLTAEIDGLPADADLREAHATVAALAAQHAELARERSAADARLAEATADADAAAEALATGAADVGLPADRSGLDGVSAGLTRYQVALAGLWPAVTALATARRSEAEDTSDLEAGEAAHAEAVTRAAAAERDARRAAEEHATLQETLGDTVKELEAKLALVAEEITANGGVRAVTTEAHLRAVNDRGKAEGSRDAAIGALEDAARERAEAAEAMRRFAATGLLAVALPDLAVPDPAETWAPDPTVRLARQIDQELTDVAADDPAWDRVQRRVTDELKTLTDTLARQGNTASAQLLEDGIVVEVVFRGRPATVPQLADALAVEVADRQRLLDEREREILENHLVNEVASTLQELIAEAERQVQRMNAELTDRPTSTGMRLRLEWRPRDDGPAGLAEARRRLLRQSADAWSADDRAAVGSFLQERIAAVRARDEAGTWLEHLTTALDYRGWHRFVIERHQNGQWRPATGPASGGERVLAASVPLFAAASAHYASAGNPHAPRLVTLDEAFAGVDDNARAKYLGLLAAFDLDVVMTSEREWGCYPEVPGLAIAQLARTDGVAAVLVTNWQWDGELRRAAPRPVAVPAGAPVPAEEEALF</sequence>
<dbReference type="SUPFAM" id="SSF52540">
    <property type="entry name" value="P-loop containing nucleoside triphosphate hydrolases"/>
    <property type="match status" value="1"/>
</dbReference>
<name>A0ABP9NX71_9PSEU</name>
<dbReference type="RefSeq" id="WP_345609680.1">
    <property type="nucleotide sequence ID" value="NZ_BAABJO010000028.1"/>
</dbReference>
<feature type="region of interest" description="Disordered" evidence="2">
    <location>
        <begin position="420"/>
        <end position="467"/>
    </location>
</feature>
<comment type="caution">
    <text evidence="3">The sequence shown here is derived from an EMBL/GenBank/DDBJ whole genome shotgun (WGS) entry which is preliminary data.</text>
</comment>
<keyword evidence="1" id="KW-0175">Coiled coil</keyword>
<gene>
    <name evidence="3" type="ORF">GCM10023320_60730</name>
</gene>
<keyword evidence="4" id="KW-1185">Reference proteome</keyword>
<dbReference type="InterPro" id="IPR027417">
    <property type="entry name" value="P-loop_NTPase"/>
</dbReference>
<dbReference type="PANTHER" id="PTHR45615">
    <property type="entry name" value="MYOSIN HEAVY CHAIN, NON-MUSCLE"/>
    <property type="match status" value="1"/>
</dbReference>
<dbReference type="NCBIfam" id="TIGR02680">
    <property type="entry name" value="TIGR02680 family protein"/>
    <property type="match status" value="1"/>
</dbReference>